<proteinExistence type="predicted"/>
<sequence length="63" mass="6808">MVQHGSIEKGNGAGFTRQDSGRNGGSMAQNLKIEINIIHSLPGTNIKEFDGIITRSRNEAILN</sequence>
<evidence type="ECO:0000256" key="1">
    <source>
        <dbReference type="SAM" id="MobiDB-lite"/>
    </source>
</evidence>
<dbReference type="EMBL" id="MT143116">
    <property type="protein sequence ID" value="QJA93025.1"/>
    <property type="molecule type" value="Genomic_DNA"/>
</dbReference>
<evidence type="ECO:0000313" key="2">
    <source>
        <dbReference type="EMBL" id="QJA93025.1"/>
    </source>
</evidence>
<dbReference type="AlphaFoldDB" id="A0A6M3LJF4"/>
<reference evidence="2" key="1">
    <citation type="submission" date="2020-03" db="EMBL/GenBank/DDBJ databases">
        <title>The deep terrestrial virosphere.</title>
        <authorList>
            <person name="Holmfeldt K."/>
            <person name="Nilsson E."/>
            <person name="Simone D."/>
            <person name="Lopez-Fernandez M."/>
            <person name="Wu X."/>
            <person name="de Brujin I."/>
            <person name="Lundin D."/>
            <person name="Andersson A."/>
            <person name="Bertilsson S."/>
            <person name="Dopson M."/>
        </authorList>
    </citation>
    <scope>NUCLEOTIDE SEQUENCE</scope>
    <source>
        <strain evidence="2">MM415B04389</strain>
    </source>
</reference>
<accession>A0A6M3LJF4</accession>
<organism evidence="2">
    <name type="scientific">viral metagenome</name>
    <dbReference type="NCBI Taxonomy" id="1070528"/>
    <lineage>
        <taxon>unclassified sequences</taxon>
        <taxon>metagenomes</taxon>
        <taxon>organismal metagenomes</taxon>
    </lineage>
</organism>
<name>A0A6M3LJF4_9ZZZZ</name>
<feature type="region of interest" description="Disordered" evidence="1">
    <location>
        <begin position="1"/>
        <end position="26"/>
    </location>
</feature>
<gene>
    <name evidence="2" type="ORF">MM415B04389_0007</name>
</gene>
<protein>
    <submittedName>
        <fullName evidence="2">Uncharacterized protein</fullName>
    </submittedName>
</protein>